<dbReference type="Proteomes" id="UP001519460">
    <property type="component" value="Unassembled WGS sequence"/>
</dbReference>
<proteinExistence type="predicted"/>
<gene>
    <name evidence="1" type="ORF">BaRGS_00009822</name>
</gene>
<dbReference type="EMBL" id="JACVVK020000047">
    <property type="protein sequence ID" value="KAK7499013.1"/>
    <property type="molecule type" value="Genomic_DNA"/>
</dbReference>
<organism evidence="1 2">
    <name type="scientific">Batillaria attramentaria</name>
    <dbReference type="NCBI Taxonomy" id="370345"/>
    <lineage>
        <taxon>Eukaryota</taxon>
        <taxon>Metazoa</taxon>
        <taxon>Spiralia</taxon>
        <taxon>Lophotrochozoa</taxon>
        <taxon>Mollusca</taxon>
        <taxon>Gastropoda</taxon>
        <taxon>Caenogastropoda</taxon>
        <taxon>Sorbeoconcha</taxon>
        <taxon>Cerithioidea</taxon>
        <taxon>Batillariidae</taxon>
        <taxon>Batillaria</taxon>
    </lineage>
</organism>
<dbReference type="AlphaFoldDB" id="A0ABD0LHX5"/>
<evidence type="ECO:0000313" key="2">
    <source>
        <dbReference type="Proteomes" id="UP001519460"/>
    </source>
</evidence>
<evidence type="ECO:0000313" key="1">
    <source>
        <dbReference type="EMBL" id="KAK7499013.1"/>
    </source>
</evidence>
<keyword evidence="2" id="KW-1185">Reference proteome</keyword>
<reference evidence="1 2" key="1">
    <citation type="journal article" date="2023" name="Sci. Data">
        <title>Genome assembly of the Korean intertidal mud-creeper Batillaria attramentaria.</title>
        <authorList>
            <person name="Patra A.K."/>
            <person name="Ho P.T."/>
            <person name="Jun S."/>
            <person name="Lee S.J."/>
            <person name="Kim Y."/>
            <person name="Won Y.J."/>
        </authorList>
    </citation>
    <scope>NUCLEOTIDE SEQUENCE [LARGE SCALE GENOMIC DNA]</scope>
    <source>
        <strain evidence="1">Wonlab-2016</strain>
    </source>
</reference>
<name>A0ABD0LHX5_9CAEN</name>
<accession>A0ABD0LHX5</accession>
<sequence>MQSVLSVCQARSACNPESKNESENIKFQEMRHVLATYELFTCTCALYVDTKNTCVVRLLIIPRPGELVWISLDGRQAVPTLPETVACACS</sequence>
<protein>
    <submittedName>
        <fullName evidence="1">Uncharacterized protein</fullName>
    </submittedName>
</protein>
<comment type="caution">
    <text evidence="1">The sequence shown here is derived from an EMBL/GenBank/DDBJ whole genome shotgun (WGS) entry which is preliminary data.</text>
</comment>